<name>A0A1I2XJ34_9HYPH</name>
<dbReference type="GO" id="GO:0003676">
    <property type="term" value="F:nucleic acid binding"/>
    <property type="evidence" value="ECO:0007669"/>
    <property type="project" value="InterPro"/>
</dbReference>
<organism evidence="14 15">
    <name type="scientific">Methylobacterium gossipiicola</name>
    <dbReference type="NCBI Taxonomy" id="582675"/>
    <lineage>
        <taxon>Bacteria</taxon>
        <taxon>Pseudomonadati</taxon>
        <taxon>Pseudomonadota</taxon>
        <taxon>Alphaproteobacteria</taxon>
        <taxon>Hyphomicrobiales</taxon>
        <taxon>Methylobacteriaceae</taxon>
        <taxon>Methylobacterium</taxon>
    </lineage>
</organism>
<dbReference type="SMART" id="SM00892">
    <property type="entry name" value="Endonuclease_NS"/>
    <property type="match status" value="1"/>
</dbReference>
<feature type="domain" description="DNA/RNA non-specific endonuclease/pyrophosphatase/phosphodiesterase" evidence="13">
    <location>
        <begin position="44"/>
        <end position="234"/>
    </location>
</feature>
<keyword evidence="15" id="KW-1185">Reference proteome</keyword>
<feature type="binding site" evidence="9">
    <location>
        <position position="139"/>
    </location>
    <ligand>
        <name>Mg(2+)</name>
        <dbReference type="ChEBI" id="CHEBI:18420"/>
        <note>catalytic</note>
    </ligand>
</feature>
<evidence type="ECO:0000256" key="9">
    <source>
        <dbReference type="PIRSR" id="PIRSR640255-2"/>
    </source>
</evidence>
<feature type="domain" description="ENPP1-3/EXOG-like endonuclease/phosphodiesterase" evidence="12">
    <location>
        <begin position="45"/>
        <end position="234"/>
    </location>
</feature>
<dbReference type="GO" id="GO:0004521">
    <property type="term" value="F:RNA endonuclease activity"/>
    <property type="evidence" value="ECO:0007669"/>
    <property type="project" value="TreeGrafter"/>
</dbReference>
<dbReference type="PANTHER" id="PTHR13966">
    <property type="entry name" value="ENDONUCLEASE RELATED"/>
    <property type="match status" value="1"/>
</dbReference>
<evidence type="ECO:0000313" key="15">
    <source>
        <dbReference type="Proteomes" id="UP000199229"/>
    </source>
</evidence>
<proteinExistence type="inferred from homology"/>
<evidence type="ECO:0000259" key="12">
    <source>
        <dbReference type="SMART" id="SM00477"/>
    </source>
</evidence>
<keyword evidence="3 10" id="KW-0540">Nuclease</keyword>
<evidence type="ECO:0000256" key="5">
    <source>
        <dbReference type="ARBA" id="ARBA00022759"/>
    </source>
</evidence>
<dbReference type="Gene3D" id="3.40.570.10">
    <property type="entry name" value="Extracellular Endonuclease, subunit A"/>
    <property type="match status" value="1"/>
</dbReference>
<comment type="similarity">
    <text evidence="2 10">Belongs to the DNA/RNA non-specific endonuclease family.</text>
</comment>
<evidence type="ECO:0000313" key="14">
    <source>
        <dbReference type="EMBL" id="SFH13503.1"/>
    </source>
</evidence>
<sequence>MRAFAILVLLAGPAAAAGCDAFFADGRRPDLVNPKLARATTPLCYDAFALLYSGLSRTPLYAAERLTRASIAAARTVDRVDAFHDEDAVPAADRSRLEDYVHSGFDRGHMAPAGDMPTGAAQAQSFTLANMVPQDRAVNRGLWSGIEESVRRLATARQTLFVVTGPIYDGASAQAINGRILVPTQLFKAVYDPARGEAGAYLVPNRDGADWRGVSLAELRGLAGLDVFPGLPDAIKTRAMRLPEPRIYARGDEAGGSPRGRHRDMDSFDAWAKDQLYRLARRLWRDLMRAIF</sequence>
<dbReference type="PROSITE" id="PS01070">
    <property type="entry name" value="NUCLEASE_NON_SPEC"/>
    <property type="match status" value="1"/>
</dbReference>
<evidence type="ECO:0000256" key="1">
    <source>
        <dbReference type="ARBA" id="ARBA00001946"/>
    </source>
</evidence>
<dbReference type="InterPro" id="IPR044925">
    <property type="entry name" value="His-Me_finger_sf"/>
</dbReference>
<evidence type="ECO:0000256" key="7">
    <source>
        <dbReference type="ARBA" id="ARBA00022842"/>
    </source>
</evidence>
<dbReference type="PANTHER" id="PTHR13966:SF5">
    <property type="entry name" value="ENDONUCLEASE G, MITOCHONDRIAL"/>
    <property type="match status" value="1"/>
</dbReference>
<evidence type="ECO:0000256" key="6">
    <source>
        <dbReference type="ARBA" id="ARBA00022801"/>
    </source>
</evidence>
<feature type="chain" id="PRO_5011452997" description="Endonuclease" evidence="11">
    <location>
        <begin position="17"/>
        <end position="292"/>
    </location>
</feature>
<dbReference type="EMBL" id="FOPM01000045">
    <property type="protein sequence ID" value="SFH13503.1"/>
    <property type="molecule type" value="Genomic_DNA"/>
</dbReference>
<reference evidence="15" key="1">
    <citation type="submission" date="2016-10" db="EMBL/GenBank/DDBJ databases">
        <authorList>
            <person name="Varghese N."/>
            <person name="Submissions S."/>
        </authorList>
    </citation>
    <scope>NUCLEOTIDE SEQUENCE [LARGE SCALE GENOMIC DNA]</scope>
    <source>
        <strain evidence="15">Gh-105</strain>
    </source>
</reference>
<evidence type="ECO:0000256" key="11">
    <source>
        <dbReference type="SAM" id="SignalP"/>
    </source>
</evidence>
<gene>
    <name evidence="14" type="ORF">SAMN05192565_1459</name>
</gene>
<dbReference type="Pfam" id="PF01223">
    <property type="entry name" value="Endonuclease_NS"/>
    <property type="match status" value="1"/>
</dbReference>
<dbReference type="InterPro" id="IPR018524">
    <property type="entry name" value="DNA/RNA_endonuclease_AS"/>
</dbReference>
<comment type="cofactor">
    <cofactor evidence="1 10">
        <name>Mg(2+)</name>
        <dbReference type="ChEBI" id="CHEBI:18420"/>
    </cofactor>
</comment>
<dbReference type="STRING" id="582675.SAMN05192565_1459"/>
<feature type="signal peptide" evidence="11">
    <location>
        <begin position="1"/>
        <end position="16"/>
    </location>
</feature>
<feature type="active site" description="Proton acceptor" evidence="8">
    <location>
        <position position="109"/>
    </location>
</feature>
<dbReference type="InterPro" id="IPR044929">
    <property type="entry name" value="DNA/RNA_non-sp_Endonuclease_sf"/>
</dbReference>
<dbReference type="PROSITE" id="PS51257">
    <property type="entry name" value="PROKAR_LIPOPROTEIN"/>
    <property type="match status" value="1"/>
</dbReference>
<keyword evidence="4 9" id="KW-0479">Metal-binding</keyword>
<accession>A0A1I2XJ34</accession>
<keyword evidence="6 10" id="KW-0378">Hydrolase</keyword>
<keyword evidence="5 10" id="KW-0255">Endonuclease</keyword>
<evidence type="ECO:0000256" key="8">
    <source>
        <dbReference type="PIRSR" id="PIRSR640255-1"/>
    </source>
</evidence>
<dbReference type="SUPFAM" id="SSF54060">
    <property type="entry name" value="His-Me finger endonucleases"/>
    <property type="match status" value="1"/>
</dbReference>
<dbReference type="SMART" id="SM00477">
    <property type="entry name" value="NUC"/>
    <property type="match status" value="1"/>
</dbReference>
<dbReference type="InterPro" id="IPR040255">
    <property type="entry name" value="Non-specific_endonuclease"/>
</dbReference>
<dbReference type="RefSeq" id="WP_091975443.1">
    <property type="nucleotide sequence ID" value="NZ_FOPM01000045.1"/>
</dbReference>
<dbReference type="EC" id="3.1.30.-" evidence="10"/>
<evidence type="ECO:0000256" key="10">
    <source>
        <dbReference type="RuleBase" id="RU366055"/>
    </source>
</evidence>
<dbReference type="InterPro" id="IPR020821">
    <property type="entry name" value="ENPP1-3/EXOG-like_nuc-like"/>
</dbReference>
<evidence type="ECO:0000256" key="2">
    <source>
        <dbReference type="ARBA" id="ARBA00010052"/>
    </source>
</evidence>
<dbReference type="OrthoDB" id="9811262at2"/>
<dbReference type="GO" id="GO:0046872">
    <property type="term" value="F:metal ion binding"/>
    <property type="evidence" value="ECO:0007669"/>
    <property type="project" value="UniProtKB-KW"/>
</dbReference>
<evidence type="ECO:0000259" key="13">
    <source>
        <dbReference type="SMART" id="SM00892"/>
    </source>
</evidence>
<dbReference type="AlphaFoldDB" id="A0A1I2XJ34"/>
<protein>
    <recommendedName>
        <fullName evidence="10">Endonuclease</fullName>
        <ecNumber evidence="10">3.1.30.-</ecNumber>
    </recommendedName>
</protein>
<evidence type="ECO:0000256" key="4">
    <source>
        <dbReference type="ARBA" id="ARBA00022723"/>
    </source>
</evidence>
<keyword evidence="11" id="KW-0732">Signal</keyword>
<keyword evidence="7" id="KW-0460">Magnesium</keyword>
<dbReference type="Proteomes" id="UP000199229">
    <property type="component" value="Unassembled WGS sequence"/>
</dbReference>
<dbReference type="GO" id="GO:0000014">
    <property type="term" value="F:single-stranded DNA endodeoxyribonuclease activity"/>
    <property type="evidence" value="ECO:0007669"/>
    <property type="project" value="TreeGrafter"/>
</dbReference>
<evidence type="ECO:0000256" key="3">
    <source>
        <dbReference type="ARBA" id="ARBA00022722"/>
    </source>
</evidence>
<dbReference type="InterPro" id="IPR001604">
    <property type="entry name" value="Endo_G_ENPP1-like_dom"/>
</dbReference>